<dbReference type="HOGENOM" id="CLU_2293077_0_0_1"/>
<accession>H6QTS4</accession>
<dbReference type="Proteomes" id="UP000008783">
    <property type="component" value="Unassembled WGS sequence"/>
</dbReference>
<dbReference type="OrthoDB" id="2509564at2759"/>
<evidence type="ECO:0000313" key="1">
    <source>
        <dbReference type="EMBL" id="EHS64338.1"/>
    </source>
</evidence>
<sequence>MYAGLYCGLVNEPKAPAFHLPSRLADLQSIPKFMAKPLSNYNIFTEDSNRVEAYAAPRDLLECPKLVSTKSRNASGQPQAKVSIQCGVEACTAARDLSERF</sequence>
<dbReference type="RefSeq" id="XP_003889085.1">
    <property type="nucleotide sequence ID" value="XM_003889036.1"/>
</dbReference>
<name>H6QTS4_PUCGT</name>
<protein>
    <submittedName>
        <fullName evidence="1">Uncharacterized protein</fullName>
    </submittedName>
</protein>
<evidence type="ECO:0000313" key="2">
    <source>
        <dbReference type="Proteomes" id="UP000008783"/>
    </source>
</evidence>
<dbReference type="InParanoid" id="H6QTS4"/>
<dbReference type="EMBL" id="DS178321">
    <property type="protein sequence ID" value="EHS64338.1"/>
    <property type="molecule type" value="Genomic_DNA"/>
</dbReference>
<gene>
    <name evidence="1" type="ORF">PGTG_22209</name>
</gene>
<dbReference type="VEuPathDB" id="FungiDB:PGTG_22209"/>
<proteinExistence type="predicted"/>
<dbReference type="AlphaFoldDB" id="H6QTS4"/>
<dbReference type="KEGG" id="pgr:PGTG_22209"/>
<dbReference type="GeneID" id="13541769"/>
<reference evidence="2" key="1">
    <citation type="journal article" date="2011" name="Proc. Natl. Acad. Sci. U.S.A.">
        <title>Obligate biotrophy features unraveled by the genomic analysis of rust fungi.</title>
        <authorList>
            <person name="Duplessis S."/>
            <person name="Cuomo C.A."/>
            <person name="Lin Y.-C."/>
            <person name="Aerts A."/>
            <person name="Tisserant E."/>
            <person name="Veneault-Fourrey C."/>
            <person name="Joly D.L."/>
            <person name="Hacquard S."/>
            <person name="Amselem J."/>
            <person name="Cantarel B.L."/>
            <person name="Chiu R."/>
            <person name="Coutinho P.M."/>
            <person name="Feau N."/>
            <person name="Field M."/>
            <person name="Frey P."/>
            <person name="Gelhaye E."/>
            <person name="Goldberg J."/>
            <person name="Grabherr M.G."/>
            <person name="Kodira C.D."/>
            <person name="Kohler A."/>
            <person name="Kuees U."/>
            <person name="Lindquist E.A."/>
            <person name="Lucas S.M."/>
            <person name="Mago R."/>
            <person name="Mauceli E."/>
            <person name="Morin E."/>
            <person name="Murat C."/>
            <person name="Pangilinan J.L."/>
            <person name="Park R."/>
            <person name="Pearson M."/>
            <person name="Quesneville H."/>
            <person name="Rouhier N."/>
            <person name="Sakthikumar S."/>
            <person name="Salamov A.A."/>
            <person name="Schmutz J."/>
            <person name="Selles B."/>
            <person name="Shapiro H."/>
            <person name="Tanguay P."/>
            <person name="Tuskan G.A."/>
            <person name="Henrissat B."/>
            <person name="Van de Peer Y."/>
            <person name="Rouze P."/>
            <person name="Ellis J.G."/>
            <person name="Dodds P.N."/>
            <person name="Schein J.E."/>
            <person name="Zhong S."/>
            <person name="Hamelin R.C."/>
            <person name="Grigoriev I.V."/>
            <person name="Szabo L.J."/>
            <person name="Martin F."/>
        </authorList>
    </citation>
    <scope>NUCLEOTIDE SEQUENCE [LARGE SCALE GENOMIC DNA]</scope>
    <source>
        <strain evidence="2">CRL 75-36-700-3 / race SCCL</strain>
    </source>
</reference>
<keyword evidence="2" id="KW-1185">Reference proteome</keyword>
<organism evidence="1 2">
    <name type="scientific">Puccinia graminis f. sp. tritici (strain CRL 75-36-700-3 / race SCCL)</name>
    <name type="common">Black stem rust fungus</name>
    <dbReference type="NCBI Taxonomy" id="418459"/>
    <lineage>
        <taxon>Eukaryota</taxon>
        <taxon>Fungi</taxon>
        <taxon>Dikarya</taxon>
        <taxon>Basidiomycota</taxon>
        <taxon>Pucciniomycotina</taxon>
        <taxon>Pucciniomycetes</taxon>
        <taxon>Pucciniales</taxon>
        <taxon>Pucciniaceae</taxon>
        <taxon>Puccinia</taxon>
    </lineage>
</organism>